<accession>A0A2Z7BG29</accession>
<dbReference type="EMBL" id="KV005921">
    <property type="protein sequence ID" value="KZV33302.1"/>
    <property type="molecule type" value="Genomic_DNA"/>
</dbReference>
<organism evidence="2 3">
    <name type="scientific">Dorcoceras hygrometricum</name>
    <dbReference type="NCBI Taxonomy" id="472368"/>
    <lineage>
        <taxon>Eukaryota</taxon>
        <taxon>Viridiplantae</taxon>
        <taxon>Streptophyta</taxon>
        <taxon>Embryophyta</taxon>
        <taxon>Tracheophyta</taxon>
        <taxon>Spermatophyta</taxon>
        <taxon>Magnoliopsida</taxon>
        <taxon>eudicotyledons</taxon>
        <taxon>Gunneridae</taxon>
        <taxon>Pentapetalae</taxon>
        <taxon>asterids</taxon>
        <taxon>lamiids</taxon>
        <taxon>Lamiales</taxon>
        <taxon>Gesneriaceae</taxon>
        <taxon>Didymocarpoideae</taxon>
        <taxon>Trichosporeae</taxon>
        <taxon>Loxocarpinae</taxon>
        <taxon>Dorcoceras</taxon>
    </lineage>
</organism>
<evidence type="ECO:0000313" key="2">
    <source>
        <dbReference type="EMBL" id="KZV33302.1"/>
    </source>
</evidence>
<protein>
    <submittedName>
        <fullName evidence="2">Uncharacterized protein</fullName>
    </submittedName>
</protein>
<reference evidence="2 3" key="1">
    <citation type="journal article" date="2015" name="Proc. Natl. Acad. Sci. U.S.A.">
        <title>The resurrection genome of Boea hygrometrica: A blueprint for survival of dehydration.</title>
        <authorList>
            <person name="Xiao L."/>
            <person name="Yang G."/>
            <person name="Zhang L."/>
            <person name="Yang X."/>
            <person name="Zhao S."/>
            <person name="Ji Z."/>
            <person name="Zhou Q."/>
            <person name="Hu M."/>
            <person name="Wang Y."/>
            <person name="Chen M."/>
            <person name="Xu Y."/>
            <person name="Jin H."/>
            <person name="Xiao X."/>
            <person name="Hu G."/>
            <person name="Bao F."/>
            <person name="Hu Y."/>
            <person name="Wan P."/>
            <person name="Li L."/>
            <person name="Deng X."/>
            <person name="Kuang T."/>
            <person name="Xiang C."/>
            <person name="Zhu J.K."/>
            <person name="Oliver M.J."/>
            <person name="He Y."/>
        </authorList>
    </citation>
    <scope>NUCLEOTIDE SEQUENCE [LARGE SCALE GENOMIC DNA]</scope>
    <source>
        <strain evidence="3">cv. XS01</strain>
    </source>
</reference>
<proteinExistence type="predicted"/>
<dbReference type="AlphaFoldDB" id="A0A2Z7BG29"/>
<keyword evidence="3" id="KW-1185">Reference proteome</keyword>
<dbReference type="PANTHER" id="PTHR33167">
    <property type="entry name" value="TRANSCRIPTION FACTOR, PUTATIVE (DUF863)-RELATED"/>
    <property type="match status" value="1"/>
</dbReference>
<dbReference type="Pfam" id="PF05904">
    <property type="entry name" value="DUF863"/>
    <property type="match status" value="1"/>
</dbReference>
<dbReference type="OrthoDB" id="630817at2759"/>
<dbReference type="PANTHER" id="PTHR33167:SF63">
    <property type="entry name" value="MYB-CC TYPE TRANSCRIPTION FACTOR LHEQLE-CONTAINING DOMAIN-CONTAINING PROTEIN"/>
    <property type="match status" value="1"/>
</dbReference>
<evidence type="ECO:0000256" key="1">
    <source>
        <dbReference type="SAM" id="MobiDB-lite"/>
    </source>
</evidence>
<sequence length="812" mass="91027">MRTETQVNGILPEYCSMETGCDGNANIVMKSLYNQDKLMQGGKNFDPSEITKDCIFGYGKGDIRKTILQHETIFRNQVRELHRLCIRQRELMNEMKRVKLNKEEHNIPFISLIQDTKNLTSSDVPLSKCISFEKRTDSLKVPANLLGVNVENQMQKGFYEFFLVETNTRNRNHQALCSNSAFTGAWRPEVDSSRPHYHTDLNFTFSAVGNPGSLSCLARADVSANSGSTFQLASTNLYENLHAGNKDEKRFEKHFFAGDSSFVKSQTCSKGTPAEQRNGFSDNHLSTCKPAFPKKQTLFGVEISGENDDPLVTVSNTSSIISKNYLVNCKDVGNGIAGKYFKNVDETNARPTENSERDSENSQKFQMVGPQHNLAFTDSRSNLENPNGVLTWFLKTPQQSSEPKKEANSSYFMNLDSLQNYSNEFFKKTERTGGSFPTLRAKPETSEPMAVQIADNKIPRTIIGFPICNALQAVKNPNSGCNISKVNCSFIDSGGRKEQLEIEKIVLQKRFNNCISGLRHDIDLNLSSEEEDAPPAPSVPTAIVKIATTEIDLEAPASIESEADMSPTEVDSTEVEVPPRRSEPSNEEYDRIAAQTIISFSSSGKKNSNEVAREPLDNTSTDCLKWFAEKILSNSVDTMTRVSSVQNGMCDADELIPHGMDLFEFMTLKLEDTKEHYSYRPIELNNTSDEETKRSRKGLSSRWRQLKDFQKDILPGLVTLSRQEVTEDLKTFEGLQLKVEGRNSPINGRGRKRLRVLATSPVSRSVYSAIALQPTCPKLGLEGGNILRWGIRTRRLPRQRCPNAHHPLPLKC</sequence>
<dbReference type="Proteomes" id="UP000250235">
    <property type="component" value="Unassembled WGS sequence"/>
</dbReference>
<dbReference type="InterPro" id="IPR008581">
    <property type="entry name" value="DUF863_pln"/>
</dbReference>
<gene>
    <name evidence="2" type="ORF">F511_05425</name>
</gene>
<feature type="compositionally biased region" description="Basic and acidic residues" evidence="1">
    <location>
        <begin position="577"/>
        <end position="588"/>
    </location>
</feature>
<feature type="region of interest" description="Disordered" evidence="1">
    <location>
        <begin position="556"/>
        <end position="588"/>
    </location>
</feature>
<evidence type="ECO:0000313" key="3">
    <source>
        <dbReference type="Proteomes" id="UP000250235"/>
    </source>
</evidence>
<name>A0A2Z7BG29_9LAMI</name>